<reference evidence="1 2" key="1">
    <citation type="submission" date="2015-01" db="EMBL/GenBank/DDBJ databases">
        <title>Genome of allotetraploid Gossypium barbadense reveals genomic plasticity and fiber elongation in cotton evolution.</title>
        <authorList>
            <person name="Chen X."/>
            <person name="Liu X."/>
            <person name="Zhao B."/>
            <person name="Zheng H."/>
            <person name="Hu Y."/>
            <person name="Lu G."/>
            <person name="Yang C."/>
            <person name="Chen J."/>
            <person name="Shan C."/>
            <person name="Zhang L."/>
            <person name="Zhou Y."/>
            <person name="Wang L."/>
            <person name="Guo W."/>
            <person name="Bai Y."/>
            <person name="Ruan J."/>
            <person name="Shangguan X."/>
            <person name="Mao Y."/>
            <person name="Jiang J."/>
            <person name="Zhu Y."/>
            <person name="Lei J."/>
            <person name="Kang H."/>
            <person name="Chen S."/>
            <person name="He X."/>
            <person name="Wang R."/>
            <person name="Wang Y."/>
            <person name="Chen J."/>
            <person name="Wang L."/>
            <person name="Yu S."/>
            <person name="Wang B."/>
            <person name="Wei J."/>
            <person name="Song S."/>
            <person name="Lu X."/>
            <person name="Gao Z."/>
            <person name="Gu W."/>
            <person name="Deng X."/>
            <person name="Ma D."/>
            <person name="Wang S."/>
            <person name="Liang W."/>
            <person name="Fang L."/>
            <person name="Cai C."/>
            <person name="Zhu X."/>
            <person name="Zhou B."/>
            <person name="Zhang Y."/>
            <person name="Chen Z."/>
            <person name="Xu S."/>
            <person name="Zhu R."/>
            <person name="Wang S."/>
            <person name="Zhang T."/>
            <person name="Zhao G."/>
        </authorList>
    </citation>
    <scope>NUCLEOTIDE SEQUENCE [LARGE SCALE GENOMIC DNA]</scope>
    <source>
        <strain evidence="2">cv. Xinhai21</strain>
        <tissue evidence="1">Leaf</tissue>
    </source>
</reference>
<name>A0A2P5XAT5_GOSBA</name>
<gene>
    <name evidence="1" type="ORF">GOBAR_AA20218</name>
</gene>
<proteinExistence type="predicted"/>
<sequence length="219" mass="24230">MVRWRKPFVIPNCTGISFVVYPSINRRLQDRPTSQIATLMRQPTLLRRPNTEPSLARQCTALQYCLREHGSLVTLEIRTSTSCIGPKGLPTNSLVRYSTRKHEANGERSILLNNLSLNYTLPSTTGTIEISSTFYGIQGHSLLLLRDHLPPPELLSTPASQHDSVPSRFVLHLRSSFSVGSSAGQVVFLHLMSGDALTFVLTATVSRETRTAISAKQST</sequence>
<evidence type="ECO:0000313" key="1">
    <source>
        <dbReference type="EMBL" id="PPS00450.1"/>
    </source>
</evidence>
<dbReference type="EMBL" id="KZ665294">
    <property type="protein sequence ID" value="PPS00450.1"/>
    <property type="molecule type" value="Genomic_DNA"/>
</dbReference>
<dbReference type="AlphaFoldDB" id="A0A2P5XAT5"/>
<protein>
    <submittedName>
        <fullName evidence="1">Uncharacterized protein</fullName>
    </submittedName>
</protein>
<dbReference type="Proteomes" id="UP000239757">
    <property type="component" value="Unassembled WGS sequence"/>
</dbReference>
<organism evidence="1 2">
    <name type="scientific">Gossypium barbadense</name>
    <name type="common">Sea Island cotton</name>
    <name type="synonym">Hibiscus barbadensis</name>
    <dbReference type="NCBI Taxonomy" id="3634"/>
    <lineage>
        <taxon>Eukaryota</taxon>
        <taxon>Viridiplantae</taxon>
        <taxon>Streptophyta</taxon>
        <taxon>Embryophyta</taxon>
        <taxon>Tracheophyta</taxon>
        <taxon>Spermatophyta</taxon>
        <taxon>Magnoliopsida</taxon>
        <taxon>eudicotyledons</taxon>
        <taxon>Gunneridae</taxon>
        <taxon>Pentapetalae</taxon>
        <taxon>rosids</taxon>
        <taxon>malvids</taxon>
        <taxon>Malvales</taxon>
        <taxon>Malvaceae</taxon>
        <taxon>Malvoideae</taxon>
        <taxon>Gossypium</taxon>
    </lineage>
</organism>
<evidence type="ECO:0000313" key="2">
    <source>
        <dbReference type="Proteomes" id="UP000239757"/>
    </source>
</evidence>
<accession>A0A2P5XAT5</accession>